<evidence type="ECO:0000256" key="1">
    <source>
        <dbReference type="SAM" id="SignalP"/>
    </source>
</evidence>
<keyword evidence="1" id="KW-0732">Signal</keyword>
<protein>
    <submittedName>
        <fullName evidence="2">Uncharacterized protein</fullName>
    </submittedName>
</protein>
<evidence type="ECO:0000313" key="2">
    <source>
        <dbReference type="EMBL" id="EOB15505.1"/>
    </source>
</evidence>
<proteinExistence type="predicted"/>
<name>R0MMQ8_NOSB1</name>
<feature type="signal peptide" evidence="1">
    <location>
        <begin position="1"/>
        <end position="20"/>
    </location>
</feature>
<reference evidence="2 3" key="1">
    <citation type="journal article" date="2013" name="BMC Genomics">
        <title>Comparative genomics of parasitic silkworm microsporidia reveal an association between genome expansion and host adaptation.</title>
        <authorList>
            <person name="Pan G."/>
            <person name="Xu J."/>
            <person name="Li T."/>
            <person name="Xia Q."/>
            <person name="Liu S.L."/>
            <person name="Zhang G."/>
            <person name="Li S."/>
            <person name="Li C."/>
            <person name="Liu H."/>
            <person name="Yang L."/>
            <person name="Liu T."/>
            <person name="Zhang X."/>
            <person name="Wu Z."/>
            <person name="Fan W."/>
            <person name="Dang X."/>
            <person name="Xiang H."/>
            <person name="Tao M."/>
            <person name="Li Y."/>
            <person name="Hu J."/>
            <person name="Li Z."/>
            <person name="Lin L."/>
            <person name="Luo J."/>
            <person name="Geng L."/>
            <person name="Wang L."/>
            <person name="Long M."/>
            <person name="Wan Y."/>
            <person name="He N."/>
            <person name="Zhang Z."/>
            <person name="Lu C."/>
            <person name="Keeling P.J."/>
            <person name="Wang J."/>
            <person name="Xiang Z."/>
            <person name="Zhou Z."/>
        </authorList>
    </citation>
    <scope>NUCLEOTIDE SEQUENCE [LARGE SCALE GENOMIC DNA]</scope>
    <source>
        <strain evidence="3">CQ1 / CVCC 102059</strain>
    </source>
</reference>
<dbReference type="AlphaFoldDB" id="R0MMQ8"/>
<gene>
    <name evidence="2" type="ORF">NBO_3g0056</name>
</gene>
<keyword evidence="3" id="KW-1185">Reference proteome</keyword>
<dbReference type="EMBL" id="KB908911">
    <property type="protein sequence ID" value="EOB15505.1"/>
    <property type="molecule type" value="Genomic_DNA"/>
</dbReference>
<accession>R0MMQ8</accession>
<sequence>MKNLFCSFNLIFLILKNSLCTNVDNFNILDDNAQIILDLKDACIEPSPYEEETSDDFEILELNDFNNLVNIIEEVHEVADEEKINEIVKNPNEHFTKILDELKNTFLLINEPLNHSIMLTFIDKTIDLINDLREVNKNKVNGNIVTFKDFYHRTKSSIFDLDALFEEVDLLYEEKIKNRIYLKTDFKDNFIYLKGIVAGLKKEFERCSILFENIHQFDNTKKAYLLRQHQNNIVNMRSSIYCKTESNVEKQLGFLKHRFFKSISLFYESVYEIFETENRFFECHFKTFNFLLKDIKECNEKLGVLKENLNKK</sequence>
<organism evidence="2 3">
    <name type="scientific">Nosema bombycis (strain CQ1 / CVCC 102059)</name>
    <name type="common">Microsporidian parasite</name>
    <name type="synonym">Pebrine of silkworm</name>
    <dbReference type="NCBI Taxonomy" id="578461"/>
    <lineage>
        <taxon>Eukaryota</taxon>
        <taxon>Fungi</taxon>
        <taxon>Fungi incertae sedis</taxon>
        <taxon>Microsporidia</taxon>
        <taxon>Nosematidae</taxon>
        <taxon>Nosema</taxon>
    </lineage>
</organism>
<feature type="chain" id="PRO_5004345175" evidence="1">
    <location>
        <begin position="21"/>
        <end position="312"/>
    </location>
</feature>
<dbReference type="Proteomes" id="UP000016927">
    <property type="component" value="Unassembled WGS sequence"/>
</dbReference>
<evidence type="ECO:0000313" key="3">
    <source>
        <dbReference type="Proteomes" id="UP000016927"/>
    </source>
</evidence>
<dbReference type="VEuPathDB" id="MicrosporidiaDB:NBO_3g0056"/>
<dbReference type="HOGENOM" id="CLU_1065941_0_0_1"/>